<dbReference type="KEGG" id="shd:SUTH_03492"/>
<dbReference type="HOGENOM" id="CLU_1053468_0_0_4"/>
<name>W0SJF0_9PROT</name>
<feature type="modified residue" description="4-aspartylphosphate" evidence="3">
    <location>
        <position position="60"/>
    </location>
</feature>
<evidence type="ECO:0000313" key="6">
    <source>
        <dbReference type="Proteomes" id="UP000031637"/>
    </source>
</evidence>
<dbReference type="InterPro" id="IPR001789">
    <property type="entry name" value="Sig_transdc_resp-reg_receiver"/>
</dbReference>
<feature type="domain" description="Response regulatory" evidence="4">
    <location>
        <begin position="146"/>
        <end position="261"/>
    </location>
</feature>
<evidence type="ECO:0000256" key="2">
    <source>
        <dbReference type="ARBA" id="ARBA00023012"/>
    </source>
</evidence>
<dbReference type="STRING" id="1223802.SUTH_03492"/>
<dbReference type="InterPro" id="IPR050595">
    <property type="entry name" value="Bact_response_regulator"/>
</dbReference>
<dbReference type="AlphaFoldDB" id="W0SJF0"/>
<evidence type="ECO:0000313" key="5">
    <source>
        <dbReference type="EMBL" id="BAO31262.1"/>
    </source>
</evidence>
<keyword evidence="1 3" id="KW-0597">Phosphoprotein</keyword>
<organism evidence="5 6">
    <name type="scientific">Sulfuritalea hydrogenivorans sk43H</name>
    <dbReference type="NCBI Taxonomy" id="1223802"/>
    <lineage>
        <taxon>Bacteria</taxon>
        <taxon>Pseudomonadati</taxon>
        <taxon>Pseudomonadota</taxon>
        <taxon>Betaproteobacteria</taxon>
        <taxon>Nitrosomonadales</taxon>
        <taxon>Sterolibacteriaceae</taxon>
        <taxon>Sulfuritalea</taxon>
    </lineage>
</organism>
<accession>W0SJF0</accession>
<keyword evidence="2" id="KW-0902">Two-component regulatory system</keyword>
<feature type="modified residue" description="4-aspartylphosphate" evidence="3">
    <location>
        <position position="196"/>
    </location>
</feature>
<dbReference type="Gene3D" id="3.40.50.2300">
    <property type="match status" value="2"/>
</dbReference>
<keyword evidence="6" id="KW-1185">Reference proteome</keyword>
<sequence>MSNAKKRHLTVLVVDDNASMRAALRGIVKADGHDVVGEAAEGKTALTLIRQMKPDVVLLDMMMPVMDGMAVLTEIKEAGLDTTVLVVSGNQDQALIQQAFSLGAIGYVTKPLNPGRILKTFEQIAIVRKPRDDRPADAAAESSGRRCVIVDGDAEVRGLLKTLLGGENVEVVAEAGDGMQGLVAIEEHRPDLVFLDVDMPELDGLNVLRCLRAVHPDLRVIMATSRAEGEIVKEALSQRVAGYLLKPVDAAKLIAAVRKALGKP</sequence>
<dbReference type="InterPro" id="IPR011006">
    <property type="entry name" value="CheY-like_superfamily"/>
</dbReference>
<dbReference type="GO" id="GO:0000160">
    <property type="term" value="P:phosphorelay signal transduction system"/>
    <property type="evidence" value="ECO:0007669"/>
    <property type="project" value="UniProtKB-KW"/>
</dbReference>
<feature type="domain" description="Response regulatory" evidence="4">
    <location>
        <begin position="10"/>
        <end position="125"/>
    </location>
</feature>
<dbReference type="PANTHER" id="PTHR44591">
    <property type="entry name" value="STRESS RESPONSE REGULATOR PROTEIN 1"/>
    <property type="match status" value="1"/>
</dbReference>
<protein>
    <recommendedName>
        <fullName evidence="4">Response regulatory domain-containing protein</fullName>
    </recommendedName>
</protein>
<dbReference type="EMBL" id="AP012547">
    <property type="protein sequence ID" value="BAO31262.1"/>
    <property type="molecule type" value="Genomic_DNA"/>
</dbReference>
<dbReference type="Proteomes" id="UP000031637">
    <property type="component" value="Chromosome"/>
</dbReference>
<dbReference type="CDD" id="cd17536">
    <property type="entry name" value="REC_YesN-like"/>
    <property type="match status" value="2"/>
</dbReference>
<dbReference type="Pfam" id="PF00072">
    <property type="entry name" value="Response_reg"/>
    <property type="match status" value="2"/>
</dbReference>
<evidence type="ECO:0000256" key="1">
    <source>
        <dbReference type="ARBA" id="ARBA00022553"/>
    </source>
</evidence>
<proteinExistence type="predicted"/>
<evidence type="ECO:0000256" key="3">
    <source>
        <dbReference type="PROSITE-ProRule" id="PRU00169"/>
    </source>
</evidence>
<dbReference type="PROSITE" id="PS50110">
    <property type="entry name" value="RESPONSE_REGULATORY"/>
    <property type="match status" value="2"/>
</dbReference>
<evidence type="ECO:0000259" key="4">
    <source>
        <dbReference type="PROSITE" id="PS50110"/>
    </source>
</evidence>
<reference evidence="5 6" key="1">
    <citation type="journal article" date="2014" name="Syst. Appl. Microbiol.">
        <title>Complete genomes of freshwater sulfur oxidizers Sulfuricella denitrificans skB26 and Sulfuritalea hydrogenivorans sk43H: genetic insights into the sulfur oxidation pathway of betaproteobacteria.</title>
        <authorList>
            <person name="Watanabe T."/>
            <person name="Kojima H."/>
            <person name="Fukui M."/>
        </authorList>
    </citation>
    <scope>NUCLEOTIDE SEQUENCE [LARGE SCALE GENOMIC DNA]</scope>
    <source>
        <strain evidence="5">DSM22779</strain>
    </source>
</reference>
<dbReference type="SUPFAM" id="SSF52172">
    <property type="entry name" value="CheY-like"/>
    <property type="match status" value="2"/>
</dbReference>
<dbReference type="RefSeq" id="WP_171817402.1">
    <property type="nucleotide sequence ID" value="NZ_AP012547.1"/>
</dbReference>
<gene>
    <name evidence="5" type="ORF">SUTH_03492</name>
</gene>
<dbReference type="SMART" id="SM00448">
    <property type="entry name" value="REC"/>
    <property type="match status" value="2"/>
</dbReference>
<dbReference type="PANTHER" id="PTHR44591:SF14">
    <property type="entry name" value="PROTEIN PILG"/>
    <property type="match status" value="1"/>
</dbReference>